<dbReference type="Proteomes" id="UP000183561">
    <property type="component" value="Unassembled WGS sequence"/>
</dbReference>
<dbReference type="AlphaFoldDB" id="A0A1H4MAR4"/>
<gene>
    <name evidence="2" type="ORF">SAMN04490239_1688</name>
</gene>
<dbReference type="EMBL" id="FNSV01000005">
    <property type="protein sequence ID" value="SEB79462.1"/>
    <property type="molecule type" value="Genomic_DNA"/>
</dbReference>
<evidence type="ECO:0000259" key="1">
    <source>
        <dbReference type="Pfam" id="PF07687"/>
    </source>
</evidence>
<accession>A0A1H4MAR4</accession>
<dbReference type="InterPro" id="IPR017439">
    <property type="entry name" value="Amidohydrolase"/>
</dbReference>
<dbReference type="Gene3D" id="3.30.70.360">
    <property type="match status" value="1"/>
</dbReference>
<sequence length="445" mass="47558">MDTVTITTVPVPGEAAAHAAHAVQAVLEALPDVRGWQEDFYRDVHAHPELSHREYKTAKKVAGRLDSFGYHVHEGIGGTGVVGILRNGDGPVVLLRAEMDALPVLEATGLPYSSTVTDTDSHGNEVPVAHVCGHDMHTTCLLGAAQLLADSREHWNGTLVALFQPAEEVGDGARRMIDDNLAAIIPRPDVALAQHNYQLPAGLVGTRPGPALAIADNMRITVHGRGGPGSMPHTTIDPVALAAMIVVRLHTVVSREVPPSETAVLTVGSIRAGNKSNVIPDRAVLELNIRSYSDHTRKTLLDAIYRIVAAECQASACPRDPEFILFDQFPLTDNDEATTSRVADAFTSFFGDRAQSINQVPASEDFSDIPNAFGTPYTYWGIGCIDPDTYRKAADAGRIAQDIPAPHAPNFAPVIQPTCDTGTQALVVAALAWLGGRDQQNRGVD</sequence>
<dbReference type="Pfam" id="PF07687">
    <property type="entry name" value="M20_dimer"/>
    <property type="match status" value="1"/>
</dbReference>
<proteinExistence type="predicted"/>
<keyword evidence="2" id="KW-0378">Hydrolase</keyword>
<dbReference type="Pfam" id="PF01546">
    <property type="entry name" value="Peptidase_M20"/>
    <property type="match status" value="1"/>
</dbReference>
<evidence type="ECO:0000313" key="2">
    <source>
        <dbReference type="EMBL" id="SEB79462.1"/>
    </source>
</evidence>
<dbReference type="Gene3D" id="3.40.630.10">
    <property type="entry name" value="Zn peptidases"/>
    <property type="match status" value="1"/>
</dbReference>
<dbReference type="SUPFAM" id="SSF53187">
    <property type="entry name" value="Zn-dependent exopeptidases"/>
    <property type="match status" value="1"/>
</dbReference>
<reference evidence="3" key="1">
    <citation type="submission" date="2016-10" db="EMBL/GenBank/DDBJ databases">
        <authorList>
            <person name="Varghese N."/>
            <person name="Submissions S."/>
        </authorList>
    </citation>
    <scope>NUCLEOTIDE SEQUENCE [LARGE SCALE GENOMIC DNA]</scope>
    <source>
        <strain evidence="3">DSM 44498</strain>
    </source>
</reference>
<dbReference type="NCBIfam" id="TIGR01891">
    <property type="entry name" value="amidohydrolases"/>
    <property type="match status" value="1"/>
</dbReference>
<dbReference type="InterPro" id="IPR002933">
    <property type="entry name" value="Peptidase_M20"/>
</dbReference>
<feature type="domain" description="Peptidase M20 dimerisation" evidence="1">
    <location>
        <begin position="217"/>
        <end position="312"/>
    </location>
</feature>
<dbReference type="InterPro" id="IPR036264">
    <property type="entry name" value="Bact_exopeptidase_dim_dom"/>
</dbReference>
<name>A0A1H4MAR4_9NOCA</name>
<dbReference type="GO" id="GO:0016787">
    <property type="term" value="F:hydrolase activity"/>
    <property type="evidence" value="ECO:0007669"/>
    <property type="project" value="UniProtKB-KW"/>
</dbReference>
<organism evidence="2 3">
    <name type="scientific">Rhodococcus koreensis</name>
    <dbReference type="NCBI Taxonomy" id="99653"/>
    <lineage>
        <taxon>Bacteria</taxon>
        <taxon>Bacillati</taxon>
        <taxon>Actinomycetota</taxon>
        <taxon>Actinomycetes</taxon>
        <taxon>Mycobacteriales</taxon>
        <taxon>Nocardiaceae</taxon>
        <taxon>Rhodococcus</taxon>
    </lineage>
</organism>
<dbReference type="PANTHER" id="PTHR11014:SF63">
    <property type="entry name" value="METALLOPEPTIDASE, PUTATIVE (AFU_ORTHOLOGUE AFUA_6G09600)-RELATED"/>
    <property type="match status" value="1"/>
</dbReference>
<dbReference type="PANTHER" id="PTHR11014">
    <property type="entry name" value="PEPTIDASE M20 FAMILY MEMBER"/>
    <property type="match status" value="1"/>
</dbReference>
<evidence type="ECO:0000313" key="3">
    <source>
        <dbReference type="Proteomes" id="UP000183561"/>
    </source>
</evidence>
<keyword evidence="3" id="KW-1185">Reference proteome</keyword>
<dbReference type="InterPro" id="IPR011650">
    <property type="entry name" value="Peptidase_M20_dimer"/>
</dbReference>
<protein>
    <submittedName>
        <fullName evidence="2">Hippurate hydrolase</fullName>
    </submittedName>
</protein>
<dbReference type="SUPFAM" id="SSF55031">
    <property type="entry name" value="Bacterial exopeptidase dimerisation domain"/>
    <property type="match status" value="1"/>
</dbReference>